<organism evidence="6 7">
    <name type="scientific">Panagrolaimus superbus</name>
    <dbReference type="NCBI Taxonomy" id="310955"/>
    <lineage>
        <taxon>Eukaryota</taxon>
        <taxon>Metazoa</taxon>
        <taxon>Ecdysozoa</taxon>
        <taxon>Nematoda</taxon>
        <taxon>Chromadorea</taxon>
        <taxon>Rhabditida</taxon>
        <taxon>Tylenchina</taxon>
        <taxon>Panagrolaimomorpha</taxon>
        <taxon>Panagrolaimoidea</taxon>
        <taxon>Panagrolaimidae</taxon>
        <taxon>Panagrolaimus</taxon>
    </lineage>
</organism>
<comment type="similarity">
    <text evidence="1 4">Belongs to the glycosyl hydrolase 5 (cellulase A) family.</text>
</comment>
<dbReference type="WBParaSite" id="PSU_v2.g5068.t1">
    <property type="protein sequence ID" value="PSU_v2.g5068.t1"/>
    <property type="gene ID" value="PSU_v2.g5068"/>
</dbReference>
<name>A0A914Z488_9BILA</name>
<dbReference type="GO" id="GO:0000272">
    <property type="term" value="P:polysaccharide catabolic process"/>
    <property type="evidence" value="ECO:0007669"/>
    <property type="project" value="InterPro"/>
</dbReference>
<evidence type="ECO:0000313" key="7">
    <source>
        <dbReference type="WBParaSite" id="PSU_v2.g5068.t1"/>
    </source>
</evidence>
<dbReference type="InterPro" id="IPR001547">
    <property type="entry name" value="Glyco_hydro_5"/>
</dbReference>
<dbReference type="SUPFAM" id="SSF51445">
    <property type="entry name" value="(Trans)glycosidases"/>
    <property type="match status" value="1"/>
</dbReference>
<keyword evidence="3 4" id="KW-0326">Glycosidase</keyword>
<dbReference type="Pfam" id="PF00150">
    <property type="entry name" value="Cellulase"/>
    <property type="match status" value="1"/>
</dbReference>
<keyword evidence="2 4" id="KW-0378">Hydrolase</keyword>
<evidence type="ECO:0000256" key="4">
    <source>
        <dbReference type="RuleBase" id="RU361153"/>
    </source>
</evidence>
<dbReference type="Gene3D" id="3.20.20.80">
    <property type="entry name" value="Glycosidases"/>
    <property type="match status" value="1"/>
</dbReference>
<keyword evidence="6" id="KW-1185">Reference proteome</keyword>
<dbReference type="PROSITE" id="PS00659">
    <property type="entry name" value="GLYCOSYL_HYDROL_F5"/>
    <property type="match status" value="1"/>
</dbReference>
<proteinExistence type="inferred from homology"/>
<evidence type="ECO:0000256" key="3">
    <source>
        <dbReference type="ARBA" id="ARBA00023295"/>
    </source>
</evidence>
<dbReference type="GO" id="GO:0004553">
    <property type="term" value="F:hydrolase activity, hydrolyzing O-glycosyl compounds"/>
    <property type="evidence" value="ECO:0007669"/>
    <property type="project" value="InterPro"/>
</dbReference>
<feature type="domain" description="Glycoside hydrolase family 5" evidence="5">
    <location>
        <begin position="51"/>
        <end position="291"/>
    </location>
</feature>
<evidence type="ECO:0000313" key="6">
    <source>
        <dbReference type="Proteomes" id="UP000887577"/>
    </source>
</evidence>
<evidence type="ECO:0000256" key="1">
    <source>
        <dbReference type="ARBA" id="ARBA00005641"/>
    </source>
</evidence>
<dbReference type="Proteomes" id="UP000887577">
    <property type="component" value="Unplaced"/>
</dbReference>
<accession>A0A914Z488</accession>
<sequence length="333" mass="37931">MTCQVDHIKEWELFTLVSLDGQQQEHQQRQGKNPPYGQLGISGKYLISAGTGSPVQLHGMSLFWSQWMPQYYNKTTVNALKCSWNTNVIRAAMAVEEKGYLENKERELQKIYAVIDAAIEAGIYVVVDWHDHNAQNHKNDSIEFFTKISKKYGNYPNIIYETFNEPLKVSWSDLKPYHEAVIAAIRTYDKNNVIIVGTPYWSQFVDEAANNPITNFKNIAYSLHYYSGSHKQDLRNRAITAIYKNIALFVTEYGTVNDDGNGGVDQNESELWWNFLDQNKISYINWSISDKDEGASALKPGTTASQIGNSTKWTTSGIFVRNKYISQNNGVSH</sequence>
<dbReference type="AlphaFoldDB" id="A0A914Z488"/>
<dbReference type="PANTHER" id="PTHR34142:SF1">
    <property type="entry name" value="GLYCOSIDE HYDROLASE FAMILY 5 DOMAIN-CONTAINING PROTEIN"/>
    <property type="match status" value="1"/>
</dbReference>
<dbReference type="PANTHER" id="PTHR34142">
    <property type="entry name" value="ENDO-BETA-1,4-GLUCANASE A"/>
    <property type="match status" value="1"/>
</dbReference>
<evidence type="ECO:0000259" key="5">
    <source>
        <dbReference type="Pfam" id="PF00150"/>
    </source>
</evidence>
<evidence type="ECO:0000256" key="2">
    <source>
        <dbReference type="ARBA" id="ARBA00022801"/>
    </source>
</evidence>
<reference evidence="7" key="1">
    <citation type="submission" date="2022-11" db="UniProtKB">
        <authorList>
            <consortium name="WormBaseParasite"/>
        </authorList>
    </citation>
    <scope>IDENTIFICATION</scope>
</reference>
<protein>
    <submittedName>
        <fullName evidence="7">Glycoside hydrolase family 5 domain-containing protein</fullName>
    </submittedName>
</protein>
<dbReference type="InterPro" id="IPR017853">
    <property type="entry name" value="GH"/>
</dbReference>
<dbReference type="InterPro" id="IPR018087">
    <property type="entry name" value="Glyco_hydro_5_CS"/>
</dbReference>